<reference evidence="1" key="1">
    <citation type="submission" date="2018-02" db="EMBL/GenBank/DDBJ databases">
        <title>The genomes of Aspergillus section Nigri reveals drivers in fungal speciation.</title>
        <authorList>
            <consortium name="DOE Joint Genome Institute"/>
            <person name="Vesth T.C."/>
            <person name="Nybo J."/>
            <person name="Theobald S."/>
            <person name="Brandl J."/>
            <person name="Frisvad J.C."/>
            <person name="Nielsen K.F."/>
            <person name="Lyhne E.K."/>
            <person name="Kogle M.E."/>
            <person name="Kuo A."/>
            <person name="Riley R."/>
            <person name="Clum A."/>
            <person name="Nolan M."/>
            <person name="Lipzen A."/>
            <person name="Salamov A."/>
            <person name="Henrissat B."/>
            <person name="Wiebenga A."/>
            <person name="De vries R.P."/>
            <person name="Grigoriev I.V."/>
            <person name="Mortensen U.H."/>
            <person name="Andersen M.R."/>
            <person name="Baker S.E."/>
        </authorList>
    </citation>
    <scope>NUCLEOTIDE SEQUENCE</scope>
    <source>
        <strain evidence="1">CBS 115574</strain>
    </source>
</reference>
<proteinExistence type="predicted"/>
<protein>
    <submittedName>
        <fullName evidence="1">Uncharacterized protein</fullName>
    </submittedName>
</protein>
<sequence length="359" mass="40010">MARPDVGQVVAWYICTVAACIFLVFRLIIRWRLLKKLYLDDFFVVAAALCLIGDLGIQHYMFTQGLSFLSPTSAPCDDRDLHSQASTPPPVADSVLPLPQLIIPGSTLYVTSLWLIKASMVLFYKRLADRTKYQTIYNITLGVLAAAWLVLFFDIVFKCYPPDRQWKSFENPDLTCSAKQSTINYWLTILFNIFSDVFIICLPISQVARLKMPRKQKLGVISVFLLGVIVVITSIIRAIYSHLGEQMITCTVSMIETAIAIIASCLPVLRTLVFGSHSRTGTYSGRRGYELSNSGAAGLASKQHTTVSVSRGGADELSRHDSEDELVKENMSAEDPTAGISVTREYFVHEGAMERQSMR</sequence>
<dbReference type="Proteomes" id="UP000249748">
    <property type="component" value="Unassembled WGS sequence"/>
</dbReference>
<evidence type="ECO:0000313" key="2">
    <source>
        <dbReference type="Proteomes" id="UP000249748"/>
    </source>
</evidence>
<accession>A0ACD1I8M0</accession>
<name>A0ACD1I8M0_9EURO</name>
<organism evidence="1 2">
    <name type="scientific">Aspergillus costaricaensis CBS 115574</name>
    <dbReference type="NCBI Taxonomy" id="1448317"/>
    <lineage>
        <taxon>Eukaryota</taxon>
        <taxon>Fungi</taxon>
        <taxon>Dikarya</taxon>
        <taxon>Ascomycota</taxon>
        <taxon>Pezizomycotina</taxon>
        <taxon>Eurotiomycetes</taxon>
        <taxon>Eurotiomycetidae</taxon>
        <taxon>Eurotiales</taxon>
        <taxon>Aspergillaceae</taxon>
        <taxon>Aspergillus</taxon>
        <taxon>Aspergillus subgen. Circumdati</taxon>
    </lineage>
</organism>
<keyword evidence="2" id="KW-1185">Reference proteome</keyword>
<evidence type="ECO:0000313" key="1">
    <source>
        <dbReference type="EMBL" id="RAK86360.1"/>
    </source>
</evidence>
<gene>
    <name evidence="1" type="ORF">BO79DRAFT_271054</name>
</gene>
<dbReference type="EMBL" id="KZ824560">
    <property type="protein sequence ID" value="RAK86360.1"/>
    <property type="molecule type" value="Genomic_DNA"/>
</dbReference>